<feature type="transmembrane region" description="Helical" evidence="1">
    <location>
        <begin position="160"/>
        <end position="179"/>
    </location>
</feature>
<feature type="transmembrane region" description="Helical" evidence="1">
    <location>
        <begin position="213"/>
        <end position="234"/>
    </location>
</feature>
<feature type="domain" description="CAAX prenyl protease 2/Lysostaphin resistance protein A-like" evidence="2">
    <location>
        <begin position="85"/>
        <end position="226"/>
    </location>
</feature>
<keyword evidence="1" id="KW-0812">Transmembrane</keyword>
<dbReference type="Proteomes" id="UP000266796">
    <property type="component" value="Chromosome"/>
</dbReference>
<gene>
    <name evidence="3" type="ORF">CKSOR_00102</name>
</gene>
<evidence type="ECO:0000313" key="4">
    <source>
        <dbReference type="Proteomes" id="UP000266796"/>
    </source>
</evidence>
<dbReference type="RefSeq" id="WP_108673665.1">
    <property type="nucleotide sequence ID" value="NZ_CP025628.1"/>
</dbReference>
<keyword evidence="4" id="KW-1185">Reference proteome</keyword>
<feature type="transmembrane region" description="Helical" evidence="1">
    <location>
        <begin position="114"/>
        <end position="140"/>
    </location>
</feature>
<reference evidence="3 4" key="1">
    <citation type="journal article" date="2018" name="Parasitology">
        <title>The reduced genome of Candidatus Kinetoplastibacterium sorsogonicusi, the endosymbiont of Kentomonas sorsogonicus (Trypanosomatidae): loss of the haem-synthesis pathway.</title>
        <authorList>
            <person name="Silva F.M."/>
            <person name="Kostygov A.Y."/>
            <person name="Spodareva V.V."/>
            <person name="Butenko A."/>
            <person name="Tossou R."/>
            <person name="Lukes J."/>
            <person name="Yurchenko V."/>
            <person name="Alves J.M.P."/>
        </authorList>
    </citation>
    <scope>NUCLEOTIDE SEQUENCE [LARGE SCALE GENOMIC DNA]</scope>
    <source>
        <strain evidence="3 4">MF-08</strain>
    </source>
</reference>
<feature type="transmembrane region" description="Helical" evidence="1">
    <location>
        <begin position="47"/>
        <end position="71"/>
    </location>
</feature>
<dbReference type="KEGG" id="kso:CKSOR_00102"/>
<keyword evidence="1" id="KW-0472">Membrane</keyword>
<evidence type="ECO:0000256" key="1">
    <source>
        <dbReference type="SAM" id="Phobius"/>
    </source>
</evidence>
<sequence>MNFKNNLYLFIQEIKDFQLFIKSPNFHSKYKKNDIKNISFFIKRLKYLIICVFLLWILNIFFIGPIVNFIILKTGVQHKINHLNLSFFKAVIVAPIVEELMFRYILRKPLGFIIIYPLIISFIFNLSNIKIFLILMPLILCNYVLRKNLKFCWLRNYVKIFPYIFHLISILFALLHILNFSNISKFSILIPFLVLPQWFTGIVLGWIRMRYSIYDSILLHSLFNLLPLILLYFFKFS</sequence>
<dbReference type="EMBL" id="CP025628">
    <property type="protein sequence ID" value="AWD32243.1"/>
    <property type="molecule type" value="Genomic_DNA"/>
</dbReference>
<protein>
    <recommendedName>
        <fullName evidence="2">CAAX prenyl protease 2/Lysostaphin resistance protein A-like domain-containing protein</fullName>
    </recommendedName>
</protein>
<dbReference type="GO" id="GO:0080120">
    <property type="term" value="P:CAAX-box protein maturation"/>
    <property type="evidence" value="ECO:0007669"/>
    <property type="project" value="UniProtKB-ARBA"/>
</dbReference>
<name>A0A3Q8F377_9PROT</name>
<dbReference type="OrthoDB" id="8521072at2"/>
<evidence type="ECO:0000259" key="2">
    <source>
        <dbReference type="Pfam" id="PF02517"/>
    </source>
</evidence>
<evidence type="ECO:0000313" key="3">
    <source>
        <dbReference type="EMBL" id="AWD32243.1"/>
    </source>
</evidence>
<keyword evidence="1" id="KW-1133">Transmembrane helix</keyword>
<dbReference type="InterPro" id="IPR003675">
    <property type="entry name" value="Rce1/LyrA-like_dom"/>
</dbReference>
<proteinExistence type="predicted"/>
<organism evidence="3 4">
    <name type="scientific">Candidatus Kinetoplastidibacterium kentomonadis</name>
    <dbReference type="NCBI Taxonomy" id="1576550"/>
    <lineage>
        <taxon>Bacteria</taxon>
        <taxon>Pseudomonadati</taxon>
        <taxon>Pseudomonadota</taxon>
        <taxon>Betaproteobacteria</taxon>
        <taxon>Candidatus Kinetoplastidibacterium</taxon>
    </lineage>
</organism>
<dbReference type="GO" id="GO:0004175">
    <property type="term" value="F:endopeptidase activity"/>
    <property type="evidence" value="ECO:0007669"/>
    <property type="project" value="UniProtKB-ARBA"/>
</dbReference>
<accession>A0A3Q8F377</accession>
<dbReference type="AlphaFoldDB" id="A0A3Q8F377"/>
<dbReference type="Pfam" id="PF02517">
    <property type="entry name" value="Rce1-like"/>
    <property type="match status" value="1"/>
</dbReference>
<feature type="transmembrane region" description="Helical" evidence="1">
    <location>
        <begin position="186"/>
        <end position="207"/>
    </location>
</feature>